<comment type="caution">
    <text evidence="2">The sequence shown here is derived from an EMBL/GenBank/DDBJ whole genome shotgun (WGS) entry which is preliminary data.</text>
</comment>
<name>A0ABR7J7W5_9FLAO</name>
<keyword evidence="3" id="KW-1185">Reference proteome</keyword>
<organism evidence="2 3">
    <name type="scientific">Flavobacterium kayseriense</name>
    <dbReference type="NCBI Taxonomy" id="2764714"/>
    <lineage>
        <taxon>Bacteria</taxon>
        <taxon>Pseudomonadati</taxon>
        <taxon>Bacteroidota</taxon>
        <taxon>Flavobacteriia</taxon>
        <taxon>Flavobacteriales</taxon>
        <taxon>Flavobacteriaceae</taxon>
        <taxon>Flavobacterium</taxon>
    </lineage>
</organism>
<accession>A0ABR7J7W5</accession>
<feature type="chain" id="PRO_5045440463" description="Secreted protein" evidence="1">
    <location>
        <begin position="19"/>
        <end position="252"/>
    </location>
</feature>
<evidence type="ECO:0000256" key="1">
    <source>
        <dbReference type="SAM" id="SignalP"/>
    </source>
</evidence>
<proteinExistence type="predicted"/>
<sequence length="252" mass="28212">MKKQLAFIALLISGLGIAQSINDYKAVIIPLKYEFMKSDNQYRLATLTKFNLNKAGFEAYYTNEEKPMGLGDRCGFLDLDVINEKAFLTTKLYVVFKDCYGNVVYKSELGSSREKSYEVAYSEALNRAFESITALEYKYSGKVNAATPAGSRSEIVRAEEVGQNVKSAVNTVTTVVNVPSASALYAQPITNGFQLVDSTPSVVMKIQKTAKVDYFLAQKGNTNGVMYKKDNDWFFEYYQGETLMSEKVDVKF</sequence>
<dbReference type="EMBL" id="JACRUJ010000002">
    <property type="protein sequence ID" value="MBC5841547.1"/>
    <property type="molecule type" value="Genomic_DNA"/>
</dbReference>
<evidence type="ECO:0008006" key="4">
    <source>
        <dbReference type="Google" id="ProtNLM"/>
    </source>
</evidence>
<dbReference type="Proteomes" id="UP000629963">
    <property type="component" value="Unassembled WGS sequence"/>
</dbReference>
<keyword evidence="1" id="KW-0732">Signal</keyword>
<feature type="signal peptide" evidence="1">
    <location>
        <begin position="1"/>
        <end position="18"/>
    </location>
</feature>
<protein>
    <recommendedName>
        <fullName evidence="4">Secreted protein</fullName>
    </recommendedName>
</protein>
<evidence type="ECO:0000313" key="3">
    <source>
        <dbReference type="Proteomes" id="UP000629963"/>
    </source>
</evidence>
<gene>
    <name evidence="2" type="ORF">H8R23_09020</name>
</gene>
<dbReference type="RefSeq" id="WP_187010111.1">
    <property type="nucleotide sequence ID" value="NZ_JACRUI010000002.1"/>
</dbReference>
<evidence type="ECO:0000313" key="2">
    <source>
        <dbReference type="EMBL" id="MBC5841547.1"/>
    </source>
</evidence>
<reference evidence="2 3" key="1">
    <citation type="submission" date="2020-08" db="EMBL/GenBank/DDBJ databases">
        <title>Description of novel Flavobacterium F-380 isolate.</title>
        <authorList>
            <person name="Saticioglu I.B."/>
            <person name="Duman M."/>
            <person name="Altun S."/>
        </authorList>
    </citation>
    <scope>NUCLEOTIDE SEQUENCE [LARGE SCALE GENOMIC DNA]</scope>
    <source>
        <strain evidence="2 3">F-380</strain>
    </source>
</reference>